<feature type="compositionally biased region" description="Basic and acidic residues" evidence="1">
    <location>
        <begin position="93"/>
        <end position="113"/>
    </location>
</feature>
<accession>L0A6S5</accession>
<geneLocation type="plasmid" evidence="2 3">
    <name>pDEIPE01</name>
</geneLocation>
<dbReference type="HOGENOM" id="CLU_1208151_0_0_0"/>
<gene>
    <name evidence="2" type="ordered locus">Deipe_4218</name>
</gene>
<dbReference type="AlphaFoldDB" id="L0A6S5"/>
<evidence type="ECO:0000313" key="3">
    <source>
        <dbReference type="Proteomes" id="UP000010467"/>
    </source>
</evidence>
<feature type="region of interest" description="Disordered" evidence="1">
    <location>
        <begin position="86"/>
        <end position="125"/>
    </location>
</feature>
<dbReference type="EMBL" id="CP003383">
    <property type="protein sequence ID" value="AFZ69578.1"/>
    <property type="molecule type" value="Genomic_DNA"/>
</dbReference>
<evidence type="ECO:0000313" key="2">
    <source>
        <dbReference type="EMBL" id="AFZ69578.1"/>
    </source>
</evidence>
<protein>
    <submittedName>
        <fullName evidence="2">Uncharacterized protein</fullName>
    </submittedName>
</protein>
<dbReference type="Proteomes" id="UP000010467">
    <property type="component" value="Plasmid pDEIPE01"/>
</dbReference>
<evidence type="ECO:0000256" key="1">
    <source>
        <dbReference type="SAM" id="MobiDB-lite"/>
    </source>
</evidence>
<keyword evidence="3" id="KW-1185">Reference proteome</keyword>
<dbReference type="KEGG" id="dpd:Deipe_4218"/>
<name>L0A6S5_DEIPD</name>
<reference evidence="3" key="1">
    <citation type="submission" date="2012-03" db="EMBL/GenBank/DDBJ databases">
        <title>Complete sequence of plasmid 1 of Deinococcus peraridilitoris DSM 19664.</title>
        <authorList>
            <person name="Lucas S."/>
            <person name="Copeland A."/>
            <person name="Lapidus A."/>
            <person name="Glavina del Rio T."/>
            <person name="Dalin E."/>
            <person name="Tice H."/>
            <person name="Bruce D."/>
            <person name="Goodwin L."/>
            <person name="Pitluck S."/>
            <person name="Peters L."/>
            <person name="Mikhailova N."/>
            <person name="Lu M."/>
            <person name="Kyrpides N."/>
            <person name="Mavromatis K."/>
            <person name="Ivanova N."/>
            <person name="Brettin T."/>
            <person name="Detter J.C."/>
            <person name="Han C."/>
            <person name="Larimer F."/>
            <person name="Land M."/>
            <person name="Hauser L."/>
            <person name="Markowitz V."/>
            <person name="Cheng J.-F."/>
            <person name="Hugenholtz P."/>
            <person name="Woyke T."/>
            <person name="Wu D."/>
            <person name="Pukall R."/>
            <person name="Steenblock K."/>
            <person name="Brambilla E."/>
            <person name="Klenk H.-P."/>
            <person name="Eisen J.A."/>
        </authorList>
    </citation>
    <scope>NUCLEOTIDE SEQUENCE [LARGE SCALE GENOMIC DNA]</scope>
    <source>
        <strain evidence="3">DSM 19664 / LMG 22246 / CIP 109416 / KR-200</strain>
        <plasmid evidence="3">Plasmid pDEIPE01</plasmid>
    </source>
</reference>
<sequence length="229" mass="25874">MSCGADLTHPDRSVRVTFCTRTISCPPRSWSCGTFPRAAPSPARPGGYGPLWEAGAGWKGRYCHQPAAMTAEQRTRELTSAWLSLNHRRGRVGHPDTRHSGHADQSGRRDPRATRRAAPRSARLDGDPLYPRLTVIRRQDRVRWLLRSLFALDRLEHTGTYGDQQFRAMRASERRVGGGAVSMLGVDRRGGQQAGEPRFRRGEDVFHRQFCGRLCLAPMNFRSPENWQN</sequence>
<keyword evidence="2" id="KW-0614">Plasmid</keyword>
<organism evidence="2 3">
    <name type="scientific">Deinococcus peraridilitoris (strain DSM 19664 / LMG 22246 / CIP 109416 / KR-200)</name>
    <dbReference type="NCBI Taxonomy" id="937777"/>
    <lineage>
        <taxon>Bacteria</taxon>
        <taxon>Thermotogati</taxon>
        <taxon>Deinococcota</taxon>
        <taxon>Deinococci</taxon>
        <taxon>Deinococcales</taxon>
        <taxon>Deinococcaceae</taxon>
        <taxon>Deinococcus</taxon>
    </lineage>
</organism>
<proteinExistence type="predicted"/>